<dbReference type="AlphaFoldDB" id="A0A165BQW7"/>
<protein>
    <submittedName>
        <fullName evidence="1">Uncharacterized protein</fullName>
    </submittedName>
</protein>
<reference evidence="1 2" key="1">
    <citation type="journal article" date="2016" name="Mol. Biol. Evol.">
        <title>Comparative Genomics of Early-Diverging Mushroom-Forming Fungi Provides Insights into the Origins of Lignocellulose Decay Capabilities.</title>
        <authorList>
            <person name="Nagy L.G."/>
            <person name="Riley R."/>
            <person name="Tritt A."/>
            <person name="Adam C."/>
            <person name="Daum C."/>
            <person name="Floudas D."/>
            <person name="Sun H."/>
            <person name="Yadav J.S."/>
            <person name="Pangilinan J."/>
            <person name="Larsson K.H."/>
            <person name="Matsuura K."/>
            <person name="Barry K."/>
            <person name="Labutti K."/>
            <person name="Kuo R."/>
            <person name="Ohm R.A."/>
            <person name="Bhattacharya S.S."/>
            <person name="Shirouzu T."/>
            <person name="Yoshinaga Y."/>
            <person name="Martin F.M."/>
            <person name="Grigoriev I.V."/>
            <person name="Hibbett D.S."/>
        </authorList>
    </citation>
    <scope>NUCLEOTIDE SEQUENCE [LARGE SCALE GENOMIC DNA]</scope>
    <source>
        <strain evidence="1 2">93-53</strain>
    </source>
</reference>
<dbReference type="Proteomes" id="UP000076871">
    <property type="component" value="Unassembled WGS sequence"/>
</dbReference>
<organism evidence="1 2">
    <name type="scientific">Laetiporus sulphureus 93-53</name>
    <dbReference type="NCBI Taxonomy" id="1314785"/>
    <lineage>
        <taxon>Eukaryota</taxon>
        <taxon>Fungi</taxon>
        <taxon>Dikarya</taxon>
        <taxon>Basidiomycota</taxon>
        <taxon>Agaricomycotina</taxon>
        <taxon>Agaricomycetes</taxon>
        <taxon>Polyporales</taxon>
        <taxon>Laetiporus</taxon>
    </lineage>
</organism>
<accession>A0A165BQW7</accession>
<dbReference type="EMBL" id="KV427664">
    <property type="protein sequence ID" value="KZT01490.1"/>
    <property type="molecule type" value="Genomic_DNA"/>
</dbReference>
<evidence type="ECO:0000313" key="2">
    <source>
        <dbReference type="Proteomes" id="UP000076871"/>
    </source>
</evidence>
<sequence>MGRIDTQRHPTSTRRWCLILWAISNTSVPSCKQSSCAQAFTTSPLACTTSARGIRHDSVHGTYSPSHSLRMGNSRELRSYPSVASPDFDMAIVSVIL</sequence>
<proteinExistence type="predicted"/>
<name>A0A165BQW7_9APHY</name>
<keyword evidence="2" id="KW-1185">Reference proteome</keyword>
<dbReference type="InParanoid" id="A0A165BQW7"/>
<evidence type="ECO:0000313" key="1">
    <source>
        <dbReference type="EMBL" id="KZT01490.1"/>
    </source>
</evidence>
<dbReference type="GeneID" id="63827022"/>
<dbReference type="RefSeq" id="XP_040759230.1">
    <property type="nucleotide sequence ID" value="XM_040909993.1"/>
</dbReference>
<gene>
    <name evidence="1" type="ORF">LAESUDRAFT_731195</name>
</gene>